<feature type="transmembrane region" description="Helical" evidence="12">
    <location>
        <begin position="484"/>
        <end position="504"/>
    </location>
</feature>
<keyword evidence="7 12" id="KW-1133">Transmembrane helix</keyword>
<dbReference type="GO" id="GO:0046872">
    <property type="term" value="F:metal ion binding"/>
    <property type="evidence" value="ECO:0007669"/>
    <property type="project" value="UniProtKB-KW"/>
</dbReference>
<keyword evidence="4 10" id="KW-0633">Potassium transport</keyword>
<proteinExistence type="inferred from homology"/>
<evidence type="ECO:0000256" key="6">
    <source>
        <dbReference type="ARBA" id="ARBA00022958"/>
    </source>
</evidence>
<feature type="binding site" evidence="11">
    <location>
        <position position="460"/>
    </location>
    <ligand>
        <name>K(+)</name>
        <dbReference type="ChEBI" id="CHEBI:29103"/>
    </ligand>
</feature>
<dbReference type="PIRSF" id="PIRSF006247">
    <property type="entry name" value="TrkH"/>
    <property type="match status" value="1"/>
</dbReference>
<evidence type="ECO:0000256" key="9">
    <source>
        <dbReference type="ARBA" id="ARBA00023136"/>
    </source>
</evidence>
<evidence type="ECO:0000256" key="4">
    <source>
        <dbReference type="ARBA" id="ARBA00022538"/>
    </source>
</evidence>
<keyword evidence="14" id="KW-1185">Reference proteome</keyword>
<keyword evidence="11" id="KW-0479">Metal-binding</keyword>
<dbReference type="AlphaFoldDB" id="A0A1Y6BL26"/>
<accession>A0A1Y6BL26</accession>
<dbReference type="STRING" id="560819.SAMN05428998_104193"/>
<feature type="transmembrane region" description="Helical" evidence="12">
    <location>
        <begin position="358"/>
        <end position="379"/>
    </location>
</feature>
<evidence type="ECO:0000256" key="7">
    <source>
        <dbReference type="ARBA" id="ARBA00022989"/>
    </source>
</evidence>
<reference evidence="13 14" key="1">
    <citation type="submission" date="2017-04" db="EMBL/GenBank/DDBJ databases">
        <authorList>
            <person name="Afonso C.L."/>
            <person name="Miller P.J."/>
            <person name="Scott M.A."/>
            <person name="Spackman E."/>
            <person name="Goraichik I."/>
            <person name="Dimitrov K.M."/>
            <person name="Suarez D.L."/>
            <person name="Swayne D.E."/>
        </authorList>
    </citation>
    <scope>NUCLEOTIDE SEQUENCE [LARGE SCALE GENOMIC DNA]</scope>
    <source>
        <strain evidence="13 14">USBA 355</strain>
    </source>
</reference>
<feature type="transmembrane region" description="Helical" evidence="12">
    <location>
        <begin position="36"/>
        <end position="57"/>
    </location>
</feature>
<feature type="binding site" evidence="11">
    <location>
        <position position="142"/>
    </location>
    <ligand>
        <name>K(+)</name>
        <dbReference type="ChEBI" id="CHEBI:29103"/>
    </ligand>
</feature>
<keyword evidence="6 10" id="KW-0630">Potassium</keyword>
<keyword evidence="2 10" id="KW-0813">Transport</keyword>
<evidence type="ECO:0000256" key="3">
    <source>
        <dbReference type="ARBA" id="ARBA00022475"/>
    </source>
</evidence>
<dbReference type="InterPro" id="IPR004772">
    <property type="entry name" value="TrkH"/>
</dbReference>
<gene>
    <name evidence="13" type="ORF">SAMN05428998_104193</name>
</gene>
<feature type="transmembrane region" description="Helical" evidence="12">
    <location>
        <begin position="300"/>
        <end position="320"/>
    </location>
</feature>
<feature type="transmembrane region" description="Helical" evidence="12">
    <location>
        <begin position="418"/>
        <end position="442"/>
    </location>
</feature>
<protein>
    <recommendedName>
        <fullName evidence="10">Trk system potassium uptake protein</fullName>
    </recommendedName>
</protein>
<keyword evidence="10" id="KW-0997">Cell inner membrane</keyword>
<dbReference type="GO" id="GO:0005886">
    <property type="term" value="C:plasma membrane"/>
    <property type="evidence" value="ECO:0007669"/>
    <property type="project" value="UniProtKB-SubCell"/>
</dbReference>
<keyword evidence="5 12" id="KW-0812">Transmembrane</keyword>
<dbReference type="RefSeq" id="WP_218822787.1">
    <property type="nucleotide sequence ID" value="NZ_FWZX01000004.1"/>
</dbReference>
<evidence type="ECO:0000256" key="5">
    <source>
        <dbReference type="ARBA" id="ARBA00022692"/>
    </source>
</evidence>
<dbReference type="Proteomes" id="UP000192917">
    <property type="component" value="Unassembled WGS sequence"/>
</dbReference>
<dbReference type="PANTHER" id="PTHR32024:SF3">
    <property type="entry name" value="TRK SYSTEM POTASSIUM UPTAKE PROTEIN"/>
    <property type="match status" value="1"/>
</dbReference>
<feature type="transmembrane region" description="Helical" evidence="12">
    <location>
        <begin position="100"/>
        <end position="121"/>
    </location>
</feature>
<sequence>MLRCPPADPPRLAPGDACPDHPAGTALNAILDSRPVFFILGLVLLMVSAAMLVPAFVEWGYGHPDSAAYFISSVPSLFLGGALVLANRSSGKIALHRRDVYILTALTWIVVPAFAGAPFMITNLGLSPADAYFESVSGLTTTGSTVIADLAQVRPGLLMWRSLLQWLGGIGIVVMAIAILPFLRVGGMQLMRAESSDRSDKILPRPGQTAAAIGGIYLGLSLLCVFGYLASGMTVFEAINHAMTTLSTGGYSTSNTSLGAFSPAAQWVAIVFMLSGALPFAAYVRAVRGVRGALVSNPEIRLLAGVMVVASLLFVLPIWLHGTDRPVEALRHAAFTVATLVTTTGYASTDYQQWGGSAVILAFLLTMVGGCTGSTAGGIKMLRWRVLAVHAHSIVRHTVQPHRVIPRSYHGKPLPDDVVAGVMGFFVLYVAVVTLIALALGFCGLDFITALSSSAQAVSNVGPGLGAIVGPSGNFASLPDAAKWLLSLGMILGRLELLTLLVLCDPAFWRA</sequence>
<evidence type="ECO:0000313" key="14">
    <source>
        <dbReference type="Proteomes" id="UP000192917"/>
    </source>
</evidence>
<feature type="transmembrane region" description="Helical" evidence="12">
    <location>
        <begin position="264"/>
        <end position="288"/>
    </location>
</feature>
<feature type="binding site" evidence="11">
    <location>
        <position position="461"/>
    </location>
    <ligand>
        <name>K(+)</name>
        <dbReference type="ChEBI" id="CHEBI:29103"/>
    </ligand>
</feature>
<feature type="transmembrane region" description="Helical" evidence="12">
    <location>
        <begin position="69"/>
        <end position="88"/>
    </location>
</feature>
<evidence type="ECO:0000256" key="12">
    <source>
        <dbReference type="SAM" id="Phobius"/>
    </source>
</evidence>
<feature type="binding site" evidence="11">
    <location>
        <position position="343"/>
    </location>
    <ligand>
        <name>K(+)</name>
        <dbReference type="ChEBI" id="CHEBI:29103"/>
    </ligand>
</feature>
<organism evidence="13 14">
    <name type="scientific">Tistlia consotensis USBA 355</name>
    <dbReference type="NCBI Taxonomy" id="560819"/>
    <lineage>
        <taxon>Bacteria</taxon>
        <taxon>Pseudomonadati</taxon>
        <taxon>Pseudomonadota</taxon>
        <taxon>Alphaproteobacteria</taxon>
        <taxon>Rhodospirillales</taxon>
        <taxon>Rhodovibrionaceae</taxon>
        <taxon>Tistlia</taxon>
    </lineage>
</organism>
<feature type="binding site" evidence="11">
    <location>
        <position position="141"/>
    </location>
    <ligand>
        <name>K(+)</name>
        <dbReference type="ChEBI" id="CHEBI:29103"/>
    </ligand>
</feature>
<keyword evidence="3 10" id="KW-1003">Cell membrane</keyword>
<keyword evidence="9 10" id="KW-0472">Membrane</keyword>
<feature type="transmembrane region" description="Helical" evidence="12">
    <location>
        <begin position="163"/>
        <end position="183"/>
    </location>
</feature>
<evidence type="ECO:0000256" key="11">
    <source>
        <dbReference type="PIRSR" id="PIRSR006247-1"/>
    </source>
</evidence>
<feature type="transmembrane region" description="Helical" evidence="12">
    <location>
        <begin position="210"/>
        <end position="230"/>
    </location>
</feature>
<dbReference type="InterPro" id="IPR003445">
    <property type="entry name" value="Cat_transpt"/>
</dbReference>
<comment type="function">
    <text evidence="10">Low-affinity potassium transport system. Interacts with Trk system potassium uptake protein TrkA.</text>
</comment>
<dbReference type="GO" id="GO:0015379">
    <property type="term" value="F:potassium:chloride symporter activity"/>
    <property type="evidence" value="ECO:0007669"/>
    <property type="project" value="InterPro"/>
</dbReference>
<feature type="binding site" evidence="11">
    <location>
        <position position="249"/>
    </location>
    <ligand>
        <name>K(+)</name>
        <dbReference type="ChEBI" id="CHEBI:29103"/>
    </ligand>
</feature>
<evidence type="ECO:0000256" key="2">
    <source>
        <dbReference type="ARBA" id="ARBA00022448"/>
    </source>
</evidence>
<evidence type="ECO:0000256" key="8">
    <source>
        <dbReference type="ARBA" id="ARBA00023065"/>
    </source>
</evidence>
<name>A0A1Y6BL26_9PROT</name>
<dbReference type="PANTHER" id="PTHR32024">
    <property type="entry name" value="TRK SYSTEM POTASSIUM UPTAKE PROTEIN TRKG-RELATED"/>
    <property type="match status" value="1"/>
</dbReference>
<evidence type="ECO:0000256" key="1">
    <source>
        <dbReference type="ARBA" id="ARBA00004651"/>
    </source>
</evidence>
<comment type="similarity">
    <text evidence="10">Belongs to the TrkH potassium transport family.</text>
</comment>
<dbReference type="EMBL" id="FWZX01000004">
    <property type="protein sequence ID" value="SMF09009.1"/>
    <property type="molecule type" value="Genomic_DNA"/>
</dbReference>
<feature type="binding site" evidence="11">
    <location>
        <position position="344"/>
    </location>
    <ligand>
        <name>K(+)</name>
        <dbReference type="ChEBI" id="CHEBI:29103"/>
    </ligand>
</feature>
<keyword evidence="8 10" id="KW-0406">Ion transport</keyword>
<dbReference type="Pfam" id="PF02386">
    <property type="entry name" value="TrkH"/>
    <property type="match status" value="1"/>
</dbReference>
<evidence type="ECO:0000256" key="10">
    <source>
        <dbReference type="PIRNR" id="PIRNR006247"/>
    </source>
</evidence>
<comment type="subcellular location">
    <subcellularLocation>
        <location evidence="10">Cell inner membrane</location>
        <topology evidence="10">Multi-pass membrane protein</topology>
    </subcellularLocation>
    <subcellularLocation>
        <location evidence="1">Cell membrane</location>
        <topology evidence="1">Multi-pass membrane protein</topology>
    </subcellularLocation>
</comment>
<evidence type="ECO:0000313" key="13">
    <source>
        <dbReference type="EMBL" id="SMF09009.1"/>
    </source>
</evidence>